<protein>
    <submittedName>
        <fullName evidence="1">Uncharacterized protein</fullName>
    </submittedName>
</protein>
<evidence type="ECO:0000313" key="1">
    <source>
        <dbReference type="EMBL" id="CCM77087.1"/>
    </source>
</evidence>
<dbReference type="Proteomes" id="UP000009319">
    <property type="component" value="Unassembled WGS sequence"/>
</dbReference>
<dbReference type="RefSeq" id="WP_007534975.1">
    <property type="nucleotide sequence ID" value="NZ_HF536772.1"/>
</dbReference>
<dbReference type="HOGENOM" id="CLU_854935_0_0_5"/>
<dbReference type="EMBL" id="CANI01000028">
    <property type="protein sequence ID" value="CCM77087.1"/>
    <property type="molecule type" value="Genomic_DNA"/>
</dbReference>
<gene>
    <name evidence="1" type="ORF">BN77_4133</name>
</gene>
<name>K0PZV4_9HYPH</name>
<organism evidence="1 2">
    <name type="scientific">Rhizobium mesoamericanum STM3625</name>
    <dbReference type="NCBI Taxonomy" id="1211777"/>
    <lineage>
        <taxon>Bacteria</taxon>
        <taxon>Pseudomonadati</taxon>
        <taxon>Pseudomonadota</taxon>
        <taxon>Alphaproteobacteria</taxon>
        <taxon>Hyphomicrobiales</taxon>
        <taxon>Rhizobiaceae</taxon>
        <taxon>Rhizobium/Agrobacterium group</taxon>
        <taxon>Rhizobium</taxon>
    </lineage>
</organism>
<accession>K0PZV4</accession>
<dbReference type="STRING" id="1211777.BN77_4133"/>
<comment type="caution">
    <text evidence="1">The sequence shown here is derived from an EMBL/GenBank/DDBJ whole genome shotgun (WGS) entry which is preliminary data.</text>
</comment>
<sequence>MSDLNEKALDAAKRSYDAKYADMSSPCPTEEPEAGGGPLGYAIRAYLAALTNTSEAGILREALRRMEDCFEQLAATRTHEVYLAMIDDDYVIPDSQIIGELRTVEKTFRSKGELIAAAVCRDAASRLSALTNTSGDDEAPVACEVAQDLYEALKELLDMLRNEAPGTRLNNHRFDALGIKAHTALRKAERSARPQSAAVRDEAVPCPCTLIEQDEDCPVGYPSLLCGICEGKGHATQDQVTALACEMIKIASDMGEPEDPFAAWESISLVQSQNEQMRKALEKADQFITNGIDLGYIRMPDPNSGDTALLTPDIVRAALRETKEG</sequence>
<evidence type="ECO:0000313" key="2">
    <source>
        <dbReference type="Proteomes" id="UP000009319"/>
    </source>
</evidence>
<reference evidence="1 2" key="1">
    <citation type="journal article" date="2013" name="Genome Announc.">
        <title>Draft Genome Sequence of Rhizobium mesoamericanum STM3625, a Nitrogen-Fixing Symbiont of Mimosa pudica Isolated in French Guiana (South America).</title>
        <authorList>
            <person name="Moulin L."/>
            <person name="Mornico D."/>
            <person name="Melkonian R."/>
            <person name="Klonowska A."/>
        </authorList>
    </citation>
    <scope>NUCLEOTIDE SEQUENCE [LARGE SCALE GENOMIC DNA]</scope>
    <source>
        <strain evidence="1 2">STM3625</strain>
    </source>
</reference>
<keyword evidence="2" id="KW-1185">Reference proteome</keyword>
<dbReference type="AlphaFoldDB" id="K0PZV4"/>
<proteinExistence type="predicted"/>